<dbReference type="Gene3D" id="3.40.190.10">
    <property type="entry name" value="Periplasmic binding protein-like II"/>
    <property type="match status" value="2"/>
</dbReference>
<dbReference type="InterPro" id="IPR036388">
    <property type="entry name" value="WH-like_DNA-bd_sf"/>
</dbReference>
<evidence type="ECO:0000256" key="1">
    <source>
        <dbReference type="ARBA" id="ARBA00009437"/>
    </source>
</evidence>
<reference evidence="6" key="1">
    <citation type="submission" date="2011-11" db="EMBL/GenBank/DDBJ databases">
        <title>Spiruchostatin biosynthetic gene cluster in Pseudomonas sp. Q71576.</title>
        <authorList>
            <person name="Potharla V.Y."/>
            <person name="Wang C."/>
            <person name="Cheng Y.-Q."/>
        </authorList>
    </citation>
    <scope>NUCLEOTIDE SEQUENCE</scope>
    <source>
        <strain evidence="6">Q71576</strain>
    </source>
</reference>
<dbReference type="AlphaFoldDB" id="V5IZL8"/>
<proteinExistence type="inferred from homology"/>
<evidence type="ECO:0000256" key="3">
    <source>
        <dbReference type="ARBA" id="ARBA00023125"/>
    </source>
</evidence>
<keyword evidence="3" id="KW-0238">DNA-binding</keyword>
<sequence length="290" mass="32389">MSRQFDVAVLKTFHAVARFGRFKDAAIYVNRSASAVTVQIHKLEEQVGHRLFHRNNNVVELTPFGRKLLGYTTDFLVAHDRLITSLAPQRLLLKLRLGVPDVYVAKFMKDLLPTFTLSNPMLELEVEARSSGELFDLFSQQMLDITLLVASQCPQDGEFLCSTSPRWVVSPAFKYDPGQPLPVSVHLHGCPYREAAIRALKTAGIKFRIFMESSSFTAVEASVMSGLSIGVMENGLVDRRANRSVQGIELPDLDEHFICLLTNSNSPAAVSLRNAIFEQFSKSEFLLDVV</sequence>
<dbReference type="GO" id="GO:0003700">
    <property type="term" value="F:DNA-binding transcription factor activity"/>
    <property type="evidence" value="ECO:0007669"/>
    <property type="project" value="InterPro"/>
</dbReference>
<dbReference type="Gene3D" id="1.10.10.10">
    <property type="entry name" value="Winged helix-like DNA-binding domain superfamily/Winged helix DNA-binding domain"/>
    <property type="match status" value="1"/>
</dbReference>
<comment type="similarity">
    <text evidence="1">Belongs to the LysR transcriptional regulatory family.</text>
</comment>
<protein>
    <submittedName>
        <fullName evidence="6">LysR family transcriptional activator SpiR</fullName>
    </submittedName>
</protein>
<dbReference type="SUPFAM" id="SSF46785">
    <property type="entry name" value="Winged helix' DNA-binding domain"/>
    <property type="match status" value="1"/>
</dbReference>
<dbReference type="GO" id="GO:0003677">
    <property type="term" value="F:DNA binding"/>
    <property type="evidence" value="ECO:0007669"/>
    <property type="project" value="UniProtKB-KW"/>
</dbReference>
<dbReference type="InterPro" id="IPR050176">
    <property type="entry name" value="LTTR"/>
</dbReference>
<gene>
    <name evidence="6" type="primary">spiR</name>
</gene>
<dbReference type="InterPro" id="IPR000847">
    <property type="entry name" value="LysR_HTH_N"/>
</dbReference>
<dbReference type="InterPro" id="IPR005119">
    <property type="entry name" value="LysR_subst-bd"/>
</dbReference>
<dbReference type="InterPro" id="IPR036390">
    <property type="entry name" value="WH_DNA-bd_sf"/>
</dbReference>
<dbReference type="PANTHER" id="PTHR30579">
    <property type="entry name" value="TRANSCRIPTIONAL REGULATOR"/>
    <property type="match status" value="1"/>
</dbReference>
<keyword evidence="4" id="KW-0804">Transcription</keyword>
<organism evidence="6">
    <name type="scientific">Pseudomonas sp. Q71576</name>
    <dbReference type="NCBI Taxonomy" id="1231908"/>
    <lineage>
        <taxon>Bacteria</taxon>
        <taxon>Pseudomonadati</taxon>
        <taxon>Pseudomonadota</taxon>
        <taxon>Gammaproteobacteria</taxon>
        <taxon>Pseudomonadales</taxon>
        <taxon>Pseudomonadaceae</taxon>
        <taxon>Pseudomonas</taxon>
    </lineage>
</organism>
<evidence type="ECO:0000313" key="6">
    <source>
        <dbReference type="EMBL" id="AFR69329.1"/>
    </source>
</evidence>
<feature type="domain" description="HTH lysR-type" evidence="5">
    <location>
        <begin position="5"/>
        <end position="62"/>
    </location>
</feature>
<evidence type="ECO:0000256" key="2">
    <source>
        <dbReference type="ARBA" id="ARBA00023015"/>
    </source>
</evidence>
<name>V5IZL8_9PSED</name>
<dbReference type="Pfam" id="PF00126">
    <property type="entry name" value="HTH_1"/>
    <property type="match status" value="1"/>
</dbReference>
<evidence type="ECO:0000256" key="4">
    <source>
        <dbReference type="ARBA" id="ARBA00023163"/>
    </source>
</evidence>
<dbReference type="SUPFAM" id="SSF53850">
    <property type="entry name" value="Periplasmic binding protein-like II"/>
    <property type="match status" value="1"/>
</dbReference>
<evidence type="ECO:0000259" key="5">
    <source>
        <dbReference type="PROSITE" id="PS50931"/>
    </source>
</evidence>
<keyword evidence="2" id="KW-0805">Transcription regulation</keyword>
<accession>V5IZL8</accession>
<dbReference type="Pfam" id="PF03466">
    <property type="entry name" value="LysR_substrate"/>
    <property type="match status" value="1"/>
</dbReference>
<dbReference type="PROSITE" id="PS50931">
    <property type="entry name" value="HTH_LYSR"/>
    <property type="match status" value="1"/>
</dbReference>
<dbReference type="PANTHER" id="PTHR30579:SF7">
    <property type="entry name" value="HTH-TYPE TRANSCRIPTIONAL REGULATOR LRHA-RELATED"/>
    <property type="match status" value="1"/>
</dbReference>
<dbReference type="EMBL" id="JQ045344">
    <property type="protein sequence ID" value="AFR69329.1"/>
    <property type="molecule type" value="Genomic_DNA"/>
</dbReference>